<dbReference type="NCBIfam" id="TIGR00834">
    <property type="entry name" value="ae"/>
    <property type="match status" value="1"/>
</dbReference>
<evidence type="ECO:0000259" key="12">
    <source>
        <dbReference type="Pfam" id="PF07565"/>
    </source>
</evidence>
<dbReference type="Gene3D" id="3.40.930.10">
    <property type="entry name" value="Mannitol-specific EII, Chain A"/>
    <property type="match status" value="2"/>
</dbReference>
<proteinExistence type="inferred from homology"/>
<feature type="region of interest" description="Disordered" evidence="10">
    <location>
        <begin position="449"/>
        <end position="471"/>
    </location>
</feature>
<evidence type="ECO:0000256" key="8">
    <source>
        <dbReference type="ARBA" id="ARBA00023136"/>
    </source>
</evidence>
<keyword evidence="5 9" id="KW-0812">Transmembrane</keyword>
<dbReference type="OrthoDB" id="1735926at2759"/>
<feature type="transmembrane region" description="Helical" evidence="9">
    <location>
        <begin position="610"/>
        <end position="633"/>
    </location>
</feature>
<comment type="subcellular location">
    <subcellularLocation>
        <location evidence="1">Cell membrane</location>
        <topology evidence="1">Multi-pass membrane protein</topology>
    </subcellularLocation>
    <subcellularLocation>
        <location evidence="9">Membrane</location>
        <topology evidence="9">Multi-pass membrane protein</topology>
    </subcellularLocation>
</comment>
<feature type="transmembrane region" description="Helical" evidence="9">
    <location>
        <begin position="918"/>
        <end position="937"/>
    </location>
</feature>
<evidence type="ECO:0000259" key="11">
    <source>
        <dbReference type="Pfam" id="PF00955"/>
    </source>
</evidence>
<keyword evidence="7 9" id="KW-0406">Ion transport</keyword>
<protein>
    <recommendedName>
        <fullName evidence="9">Anion exchange protein</fullName>
    </recommendedName>
</protein>
<evidence type="ECO:0000256" key="9">
    <source>
        <dbReference type="RuleBase" id="RU362035"/>
    </source>
</evidence>
<feature type="transmembrane region" description="Helical" evidence="9">
    <location>
        <begin position="858"/>
        <end position="882"/>
    </location>
</feature>
<feature type="transmembrane region" description="Helical" evidence="9">
    <location>
        <begin position="738"/>
        <end position="756"/>
    </location>
</feature>
<dbReference type="PANTHER" id="PTHR11453">
    <property type="entry name" value="ANION EXCHANGE PROTEIN"/>
    <property type="match status" value="1"/>
</dbReference>
<dbReference type="InterPro" id="IPR013769">
    <property type="entry name" value="Band3_cytoplasmic_dom"/>
</dbReference>
<accession>A0A553P527</accession>
<dbReference type="GO" id="GO:0008510">
    <property type="term" value="F:sodium:bicarbonate symporter activity"/>
    <property type="evidence" value="ECO:0007669"/>
    <property type="project" value="TreeGrafter"/>
</dbReference>
<keyword evidence="4" id="KW-1003">Cell membrane</keyword>
<keyword evidence="14" id="KW-1185">Reference proteome</keyword>
<feature type="region of interest" description="Disordered" evidence="10">
    <location>
        <begin position="214"/>
        <end position="239"/>
    </location>
</feature>
<dbReference type="GO" id="GO:0016323">
    <property type="term" value="C:basolateral plasma membrane"/>
    <property type="evidence" value="ECO:0007669"/>
    <property type="project" value="TreeGrafter"/>
</dbReference>
<feature type="non-terminal residue" evidence="13">
    <location>
        <position position="1"/>
    </location>
</feature>
<gene>
    <name evidence="13" type="ORF">DNTS_009496</name>
</gene>
<dbReference type="Proteomes" id="UP000316079">
    <property type="component" value="Unassembled WGS sequence"/>
</dbReference>
<sequence length="1130" mass="125922">WLKFEEDVEDGGERWSKPYVATLSLHSLFELRSCILNGTVMLDMRANTIDEIADMVLDNMVASEQLDESVREQVRDAVLKRHQHQNEKKLSNRIPLVRSFADIGKKHSDPLLLERNGEGLSASRLSLLRRSSSTSTPPSPRRPSRDSRYSRSSITLNQPLSSPNSSPSTTPQNTPPSVRNPSSFLHPSGPPQKGPELLVARGERDDIPEVVVFPPEEEDLEPHSSYPQDEKVAGNPSGLAPPLSGKYQHDAKCMREFLSLTICHPRVLHVLILSQKCQGCSLKCLLASPQSAPGSLENMSGRPLAFSLQLRLPGCGRQKAYFLCCDLKVDMNFMRKIPPGAEASNVLVGEVDFLERPIIAFIRLSPAVLLTGLTEVPVPTRFLFLLLGPFGKGPQYHEIGRSIATLMTDEIFHDVAYKAKDRNDLLSGIDEFLDQVTVLPPGEWDPTIRIEPPKSVPSQEKRKMPSTPNGSVPLSDVIKEEAHHAGPELQRTGRIFGGLVLDVKRKAPFYWSDVRDAFSLQCLASILFLYCACMSPVITFGGLLGEATKNNISAIESLFGASLTGVAFSLFSGQPLTILGSTGPVLVFEKILFKFCRDYGLSYLSLRTSIGLWTAFLCLLLVATDASSLVCYITRFTEEAFAALICIIFIYEALEKLFQLGEMYPFNMDNNLDNLTFYTCHCSPPSNTTKEMVQAWNQSGFTPDTINWSELNVKDCRELQGEFAGPACGHNGPYIPDVLFWSVILFFTTFFLSSFLKQFKTKRYFPTKVRSSISDFAVFLTIMIMVVVDYLVGIPSPKLHPTSKNRGWLISPLGDNPTWTLFAAAIPALLCTILIFMDQQITAVIINRKEHKLKKGCGYHLDLLVVAVMLGVCSIMGLPWFVAATVLSISHVNSLKVESECSAPGEQPKFLGIREQRVTGLMIFVLMGLSVFMTSILKFIPMPVLYGVFLYMGVSSLRGIQFFDRIKLFGMPAKHQPDLIYLRYVPLWKVHIFTIVQLTCLVLLWVIKVSAAAVVFPMMVLALVFVRKLLDVCFTKRELSWLDDLMPESKKKKEDDKKKKAKEAARRIMQAERGLEMPYGHEHLDIPVKTLAISTDPSVVNISNEMANTDVWRAVAVSSDSDKALKASGR</sequence>
<comment type="similarity">
    <text evidence="2 9">Belongs to the anion exchanger (TC 2.A.31) family.</text>
</comment>
<dbReference type="GO" id="GO:0051453">
    <property type="term" value="P:regulation of intracellular pH"/>
    <property type="evidence" value="ECO:0007669"/>
    <property type="project" value="TreeGrafter"/>
</dbReference>
<dbReference type="PANTHER" id="PTHR11453:SF105">
    <property type="entry name" value="SODIUM BICARBONATE COTRANSPORTER 3"/>
    <property type="match status" value="1"/>
</dbReference>
<feature type="transmembrane region" description="Helical" evidence="9">
    <location>
        <begin position="944"/>
        <end position="963"/>
    </location>
</feature>
<evidence type="ECO:0000313" key="13">
    <source>
        <dbReference type="EMBL" id="TRY72791.1"/>
    </source>
</evidence>
<feature type="transmembrane region" description="Helical" evidence="9">
    <location>
        <begin position="552"/>
        <end position="571"/>
    </location>
</feature>
<dbReference type="STRING" id="623744.A0A553P527"/>
<name>A0A553P527_9TELE</name>
<dbReference type="AlphaFoldDB" id="A0A553P527"/>
<dbReference type="InterPro" id="IPR003020">
    <property type="entry name" value="HCO3_transpt_euk"/>
</dbReference>
<reference evidence="13 14" key="1">
    <citation type="journal article" date="2019" name="Sci. Data">
        <title>Hybrid genome assembly and annotation of Danionella translucida.</title>
        <authorList>
            <person name="Kadobianskyi M."/>
            <person name="Schulze L."/>
            <person name="Schuelke M."/>
            <person name="Judkewitz B."/>
        </authorList>
    </citation>
    <scope>NUCLEOTIDE SEQUENCE [LARGE SCALE GENOMIC DNA]</scope>
    <source>
        <strain evidence="13 14">Bolton</strain>
    </source>
</reference>
<dbReference type="Pfam" id="PF00955">
    <property type="entry name" value="HCO3_cotransp"/>
    <property type="match status" value="1"/>
</dbReference>
<feature type="transmembrane region" description="Helical" evidence="9">
    <location>
        <begin position="995"/>
        <end position="1026"/>
    </location>
</feature>
<dbReference type="GO" id="GO:0016324">
    <property type="term" value="C:apical plasma membrane"/>
    <property type="evidence" value="ECO:0007669"/>
    <property type="project" value="TreeGrafter"/>
</dbReference>
<dbReference type="PRINTS" id="PR01231">
    <property type="entry name" value="HCO3TRNSPORT"/>
</dbReference>
<dbReference type="Gene3D" id="1.10.287.570">
    <property type="entry name" value="Helical hairpin bin"/>
    <property type="match status" value="1"/>
</dbReference>
<keyword evidence="8 9" id="KW-0472">Membrane</keyword>
<evidence type="ECO:0000256" key="1">
    <source>
        <dbReference type="ARBA" id="ARBA00004651"/>
    </source>
</evidence>
<dbReference type="EMBL" id="SRMA01026748">
    <property type="protein sequence ID" value="TRY72791.1"/>
    <property type="molecule type" value="Genomic_DNA"/>
</dbReference>
<dbReference type="Pfam" id="PF07565">
    <property type="entry name" value="Band_3_cyto"/>
    <property type="match status" value="2"/>
</dbReference>
<evidence type="ECO:0000256" key="5">
    <source>
        <dbReference type="ARBA" id="ARBA00022692"/>
    </source>
</evidence>
<dbReference type="InterPro" id="IPR016152">
    <property type="entry name" value="PTrfase/Anion_transptr"/>
</dbReference>
<keyword evidence="3 9" id="KW-0813">Transport</keyword>
<feature type="domain" description="Bicarbonate transporter-like transmembrane" evidence="11">
    <location>
        <begin position="494"/>
        <end position="1047"/>
    </location>
</feature>
<feature type="transmembrane region" description="Helical" evidence="9">
    <location>
        <begin position="776"/>
        <end position="797"/>
    </location>
</feature>
<evidence type="ECO:0000313" key="14">
    <source>
        <dbReference type="Proteomes" id="UP000316079"/>
    </source>
</evidence>
<feature type="compositionally biased region" description="Low complexity" evidence="10">
    <location>
        <begin position="150"/>
        <end position="177"/>
    </location>
</feature>
<feature type="transmembrane region" description="Helical" evidence="9">
    <location>
        <begin position="640"/>
        <end position="658"/>
    </location>
</feature>
<evidence type="ECO:0000256" key="7">
    <source>
        <dbReference type="ARBA" id="ARBA00023065"/>
    </source>
</evidence>
<dbReference type="GO" id="GO:0005452">
    <property type="term" value="F:solute:inorganic anion antiporter activity"/>
    <property type="evidence" value="ECO:0007669"/>
    <property type="project" value="InterPro"/>
</dbReference>
<dbReference type="SUPFAM" id="SSF55804">
    <property type="entry name" value="Phoshotransferase/anion transport protein"/>
    <property type="match status" value="2"/>
</dbReference>
<dbReference type="FunFam" id="1.10.287.570:FF:000001">
    <property type="entry name" value="Anion exchange protein"/>
    <property type="match status" value="1"/>
</dbReference>
<feature type="region of interest" description="Disordered" evidence="10">
    <location>
        <begin position="123"/>
        <end position="197"/>
    </location>
</feature>
<organism evidence="13 14">
    <name type="scientific">Danionella cerebrum</name>
    <dbReference type="NCBI Taxonomy" id="2873325"/>
    <lineage>
        <taxon>Eukaryota</taxon>
        <taxon>Metazoa</taxon>
        <taxon>Chordata</taxon>
        <taxon>Craniata</taxon>
        <taxon>Vertebrata</taxon>
        <taxon>Euteleostomi</taxon>
        <taxon>Actinopterygii</taxon>
        <taxon>Neopterygii</taxon>
        <taxon>Teleostei</taxon>
        <taxon>Ostariophysi</taxon>
        <taxon>Cypriniformes</taxon>
        <taxon>Danionidae</taxon>
        <taxon>Danioninae</taxon>
        <taxon>Danionella</taxon>
    </lineage>
</organism>
<evidence type="ECO:0000256" key="10">
    <source>
        <dbReference type="SAM" id="MobiDB-lite"/>
    </source>
</evidence>
<dbReference type="GO" id="GO:0008509">
    <property type="term" value="F:monoatomic anion transmembrane transporter activity"/>
    <property type="evidence" value="ECO:0007669"/>
    <property type="project" value="InterPro"/>
</dbReference>
<evidence type="ECO:0000256" key="2">
    <source>
        <dbReference type="ARBA" id="ARBA00010993"/>
    </source>
</evidence>
<evidence type="ECO:0000256" key="3">
    <source>
        <dbReference type="ARBA" id="ARBA00022448"/>
    </source>
</evidence>
<comment type="caution">
    <text evidence="13">The sequence shown here is derived from an EMBL/GenBank/DDBJ whole genome shotgun (WGS) entry which is preliminary data.</text>
</comment>
<feature type="compositionally biased region" description="Low complexity" evidence="10">
    <location>
        <begin position="123"/>
        <end position="136"/>
    </location>
</feature>
<feature type="transmembrane region" description="Helical" evidence="9">
    <location>
        <begin position="817"/>
        <end position="837"/>
    </location>
</feature>
<evidence type="ECO:0000256" key="6">
    <source>
        <dbReference type="ARBA" id="ARBA00022989"/>
    </source>
</evidence>
<feature type="domain" description="Band 3 cytoplasmic" evidence="12">
    <location>
        <begin position="1"/>
        <end position="115"/>
    </location>
</feature>
<keyword evidence="6 9" id="KW-1133">Transmembrane helix</keyword>
<feature type="domain" description="Band 3 cytoplasmic" evidence="12">
    <location>
        <begin position="328"/>
        <end position="446"/>
    </location>
</feature>
<dbReference type="InterPro" id="IPR011531">
    <property type="entry name" value="HCO3_transpt-like_TM_dom"/>
</dbReference>
<feature type="transmembrane region" description="Helical" evidence="9">
    <location>
        <begin position="523"/>
        <end position="545"/>
    </location>
</feature>
<evidence type="ECO:0000256" key="4">
    <source>
        <dbReference type="ARBA" id="ARBA00022475"/>
    </source>
</evidence>